<dbReference type="SUPFAM" id="SSF81296">
    <property type="entry name" value="E set domains"/>
    <property type="match status" value="1"/>
</dbReference>
<dbReference type="Pfam" id="PF16561">
    <property type="entry name" value="AMPK1_CBM"/>
    <property type="match status" value="1"/>
</dbReference>
<evidence type="ECO:0000256" key="1">
    <source>
        <dbReference type="SAM" id="MobiDB-lite"/>
    </source>
</evidence>
<sequence>MTKADGSSDFVITLTLKPNATYSYKFVVDGNWVLDHNVPSHPDSGGNFNHVELKNDNNNDNEKVESYDELKNSTDNDNEKTEKCDDELKNGTDYDNENDNEKVERYDDESKNSNEHDDELKDGNENDNEKVEKYDDELKNSTENTENDTEKI</sequence>
<feature type="region of interest" description="Disordered" evidence="1">
    <location>
        <begin position="43"/>
        <end position="152"/>
    </location>
</feature>
<evidence type="ECO:0000313" key="3">
    <source>
        <dbReference type="EMBL" id="RIB00898.1"/>
    </source>
</evidence>
<dbReference type="CDD" id="cd02859">
    <property type="entry name" value="E_set_AMPKbeta_like_N"/>
    <property type="match status" value="1"/>
</dbReference>
<proteinExistence type="predicted"/>
<dbReference type="OrthoDB" id="5873279at2759"/>
<dbReference type="EMBL" id="QKWP01003492">
    <property type="protein sequence ID" value="RIB00898.1"/>
    <property type="molecule type" value="Genomic_DNA"/>
</dbReference>
<comment type="caution">
    <text evidence="3">The sequence shown here is derived from an EMBL/GenBank/DDBJ whole genome shotgun (WGS) entry which is preliminary data.</text>
</comment>
<feature type="compositionally biased region" description="Basic and acidic residues" evidence="1">
    <location>
        <begin position="99"/>
        <end position="140"/>
    </location>
</feature>
<feature type="compositionally biased region" description="Basic and acidic residues" evidence="1">
    <location>
        <begin position="51"/>
        <end position="92"/>
    </location>
</feature>
<reference evidence="3 4" key="1">
    <citation type="submission" date="2018-06" db="EMBL/GenBank/DDBJ databases">
        <title>Comparative genomics reveals the genomic features of Rhizophagus irregularis, R. cerebriforme, R. diaphanum and Gigaspora rosea, and their symbiotic lifestyle signature.</title>
        <authorList>
            <person name="Morin E."/>
            <person name="San Clemente H."/>
            <person name="Chen E.C.H."/>
            <person name="De La Providencia I."/>
            <person name="Hainaut M."/>
            <person name="Kuo A."/>
            <person name="Kohler A."/>
            <person name="Murat C."/>
            <person name="Tang N."/>
            <person name="Roy S."/>
            <person name="Loubradou J."/>
            <person name="Henrissat B."/>
            <person name="Grigoriev I.V."/>
            <person name="Corradi N."/>
            <person name="Roux C."/>
            <person name="Martin F.M."/>
        </authorList>
    </citation>
    <scope>NUCLEOTIDE SEQUENCE [LARGE SCALE GENOMIC DNA]</scope>
    <source>
        <strain evidence="3 4">DAOM 194757</strain>
    </source>
</reference>
<gene>
    <name evidence="3" type="ORF">C2G38_1993704</name>
</gene>
<protein>
    <recommendedName>
        <fullName evidence="2">AMP-activated protein kinase glycogen-binding domain-containing protein</fullName>
    </recommendedName>
</protein>
<keyword evidence="4" id="KW-1185">Reference proteome</keyword>
<dbReference type="AlphaFoldDB" id="A0A397TVH4"/>
<organism evidence="3 4">
    <name type="scientific">Gigaspora rosea</name>
    <dbReference type="NCBI Taxonomy" id="44941"/>
    <lineage>
        <taxon>Eukaryota</taxon>
        <taxon>Fungi</taxon>
        <taxon>Fungi incertae sedis</taxon>
        <taxon>Mucoromycota</taxon>
        <taxon>Glomeromycotina</taxon>
        <taxon>Glomeromycetes</taxon>
        <taxon>Diversisporales</taxon>
        <taxon>Gigasporaceae</taxon>
        <taxon>Gigaspora</taxon>
    </lineage>
</organism>
<accession>A0A397TVH4</accession>
<dbReference type="InterPro" id="IPR032640">
    <property type="entry name" value="AMPK1_CBM"/>
</dbReference>
<feature type="non-terminal residue" evidence="3">
    <location>
        <position position="152"/>
    </location>
</feature>
<dbReference type="InterPro" id="IPR013783">
    <property type="entry name" value="Ig-like_fold"/>
</dbReference>
<dbReference type="Proteomes" id="UP000266673">
    <property type="component" value="Unassembled WGS sequence"/>
</dbReference>
<dbReference type="STRING" id="44941.A0A397TVH4"/>
<dbReference type="InterPro" id="IPR014756">
    <property type="entry name" value="Ig_E-set"/>
</dbReference>
<evidence type="ECO:0000259" key="2">
    <source>
        <dbReference type="Pfam" id="PF16561"/>
    </source>
</evidence>
<evidence type="ECO:0000313" key="4">
    <source>
        <dbReference type="Proteomes" id="UP000266673"/>
    </source>
</evidence>
<dbReference type="Gene3D" id="2.60.40.10">
    <property type="entry name" value="Immunoglobulins"/>
    <property type="match status" value="1"/>
</dbReference>
<name>A0A397TVH4_9GLOM</name>
<feature type="domain" description="AMP-activated protein kinase glycogen-binding" evidence="2">
    <location>
        <begin position="7"/>
        <end position="52"/>
    </location>
</feature>